<evidence type="ECO:0000259" key="3">
    <source>
        <dbReference type="Pfam" id="PF16845"/>
    </source>
</evidence>
<dbReference type="OrthoDB" id="906950at2759"/>
<dbReference type="Proteomes" id="UP000250235">
    <property type="component" value="Unassembled WGS sequence"/>
</dbReference>
<accession>A0A2Z7AAX0</accession>
<dbReference type="PANTHER" id="PTHR47364:SF2">
    <property type="entry name" value="CYSTEINE PROTEINASE INHIBITOR 5"/>
    <property type="match status" value="1"/>
</dbReference>
<organism evidence="4 5">
    <name type="scientific">Dorcoceras hygrometricum</name>
    <dbReference type="NCBI Taxonomy" id="472368"/>
    <lineage>
        <taxon>Eukaryota</taxon>
        <taxon>Viridiplantae</taxon>
        <taxon>Streptophyta</taxon>
        <taxon>Embryophyta</taxon>
        <taxon>Tracheophyta</taxon>
        <taxon>Spermatophyta</taxon>
        <taxon>Magnoliopsida</taxon>
        <taxon>eudicotyledons</taxon>
        <taxon>Gunneridae</taxon>
        <taxon>Pentapetalae</taxon>
        <taxon>asterids</taxon>
        <taxon>lamiids</taxon>
        <taxon>Lamiales</taxon>
        <taxon>Gesneriaceae</taxon>
        <taxon>Didymocarpoideae</taxon>
        <taxon>Trichosporeae</taxon>
        <taxon>Loxocarpinae</taxon>
        <taxon>Dorcoceras</taxon>
    </lineage>
</organism>
<feature type="domain" description="Cystatin" evidence="3">
    <location>
        <begin position="50"/>
        <end position="121"/>
    </location>
</feature>
<evidence type="ECO:0000313" key="5">
    <source>
        <dbReference type="Proteomes" id="UP000250235"/>
    </source>
</evidence>
<evidence type="ECO:0000256" key="2">
    <source>
        <dbReference type="ARBA" id="ARBA00022704"/>
    </source>
</evidence>
<dbReference type="Pfam" id="PF16845">
    <property type="entry name" value="SQAPI"/>
    <property type="match status" value="1"/>
</dbReference>
<dbReference type="SUPFAM" id="SSF54403">
    <property type="entry name" value="Cystatin/monellin"/>
    <property type="match status" value="1"/>
</dbReference>
<dbReference type="InterPro" id="IPR000010">
    <property type="entry name" value="Cystatin_dom"/>
</dbReference>
<proteinExistence type="predicted"/>
<dbReference type="PANTHER" id="PTHR47364">
    <property type="entry name" value="CYSTEINE PROTEINASE INHIBITOR 5"/>
    <property type="match status" value="1"/>
</dbReference>
<evidence type="ECO:0000313" key="4">
    <source>
        <dbReference type="EMBL" id="KZV16110.1"/>
    </source>
</evidence>
<dbReference type="GO" id="GO:0004869">
    <property type="term" value="F:cysteine-type endopeptidase inhibitor activity"/>
    <property type="evidence" value="ECO:0007669"/>
    <property type="project" value="UniProtKB-KW"/>
</dbReference>
<dbReference type="InterPro" id="IPR046350">
    <property type="entry name" value="Cystatin_sf"/>
</dbReference>
<sequence length="127" mass="14157">MAPKLDIFLITIEFLLVSFIGLDLYGGLKVFESLEDVVDGGGITANFTGDDPKIVDIGSFAVDEYNKYTRGKLKFQKVVKVLFAQSSYMFLIEVMDGFESKQYAAVVQDRGGQRGLVAFQEYSNRGF</sequence>
<evidence type="ECO:0000256" key="1">
    <source>
        <dbReference type="ARBA" id="ARBA00022690"/>
    </source>
</evidence>
<keyword evidence="2" id="KW-0789">Thiol protease inhibitor</keyword>
<dbReference type="Gene3D" id="3.10.450.10">
    <property type="match status" value="1"/>
</dbReference>
<keyword evidence="5" id="KW-1185">Reference proteome</keyword>
<dbReference type="AlphaFoldDB" id="A0A2Z7AAX0"/>
<keyword evidence="1" id="KW-0646">Protease inhibitor</keyword>
<reference evidence="4 5" key="1">
    <citation type="journal article" date="2015" name="Proc. Natl. Acad. Sci. U.S.A.">
        <title>The resurrection genome of Boea hygrometrica: A blueprint for survival of dehydration.</title>
        <authorList>
            <person name="Xiao L."/>
            <person name="Yang G."/>
            <person name="Zhang L."/>
            <person name="Yang X."/>
            <person name="Zhao S."/>
            <person name="Ji Z."/>
            <person name="Zhou Q."/>
            <person name="Hu M."/>
            <person name="Wang Y."/>
            <person name="Chen M."/>
            <person name="Xu Y."/>
            <person name="Jin H."/>
            <person name="Xiao X."/>
            <person name="Hu G."/>
            <person name="Bao F."/>
            <person name="Hu Y."/>
            <person name="Wan P."/>
            <person name="Li L."/>
            <person name="Deng X."/>
            <person name="Kuang T."/>
            <person name="Xiang C."/>
            <person name="Zhu J.K."/>
            <person name="Oliver M.J."/>
            <person name="He Y."/>
        </authorList>
    </citation>
    <scope>NUCLEOTIDE SEQUENCE [LARGE SCALE GENOMIC DNA]</scope>
    <source>
        <strain evidence="5">cv. XS01</strain>
    </source>
</reference>
<dbReference type="EMBL" id="KV019564">
    <property type="protein sequence ID" value="KZV16110.1"/>
    <property type="molecule type" value="Genomic_DNA"/>
</dbReference>
<name>A0A2Z7AAX0_9LAMI</name>
<protein>
    <submittedName>
        <fullName evidence="4">Cysteine protein inhibitor 5-like</fullName>
    </submittedName>
</protein>
<gene>
    <name evidence="4" type="ORF">F511_13246</name>
</gene>